<sequence>MNDPEQGDDATHQGFDPASLDDGDLTDSGSESGDSQAEVNFQGDCLKACEPPFRDRREAAFRRKQRIRRLRAHVASARERLSYTWREELAKRLLGQRTALEYGKIVKMATWEENGSYTYLHPGLKLRGPSKADLKQYEKWNKWMAKFKAERQARQPATGSDLNSRLPVQVLGRILRNLLVFDGRPIHVVSRLDPHYGPDPGLVNGNESIQADRGAGLRLLNRFHIGNASFSLTCEMPPQVLLAPLSLISLLWIGNQEVCNAPTKKRGKYISRRTQPLMYLPESIRLKHIEIYIRESDPFYMRRKHEPRGAIRFLKGHTITQPDFRLFRDMKTIQGGDYIWCLRGLYSMRLYDYDFYIKKGETTGLRNHNFIGLLNEVTTRQKAPEKERLAKFENLAPLCGYLPRNHERRWVERAITIERERDGDRSEDEPESEPDEDEDPSSGPDDQHGRTPGFNGGSGENDNDDSDDDDDPGHNHRPGRQHGRQSPRRVARTTGPASVAGPSDDDVLMSDAPQRGEQRDEEMSDEEMSVTEHGDDVDTAMVNTDLNETTQAQGSSYNVNANADAPPPSPCATGRSRSSDLYIDGHGGSGSGPSPARHMTPGLPAQGSYRFPPSVSPVSENSEGSMFVRSDHDTTPIKVDVEDAIRAVKSRRSAPQQSPGPAHVAQRLREQSWEKESSSDSDDENDDDDDDDDDEEEEGEDGNGRGGRVPNDDIEESDEDEDSDEQDEGDDDENQDDNDEE</sequence>
<dbReference type="PANTHER" id="PTHR48209">
    <property type="entry name" value="AGL056WP"/>
    <property type="match status" value="1"/>
</dbReference>
<feature type="compositionally biased region" description="Acidic residues" evidence="1">
    <location>
        <begin position="712"/>
        <end position="741"/>
    </location>
</feature>
<feature type="compositionally biased region" description="Polar residues" evidence="1">
    <location>
        <begin position="541"/>
        <end position="561"/>
    </location>
</feature>
<dbReference type="PANTHER" id="PTHR48209:SF2">
    <property type="entry name" value="FI24008P1"/>
    <property type="match status" value="1"/>
</dbReference>
<dbReference type="HOGENOM" id="CLU_374669_0_0_1"/>
<feature type="compositionally biased region" description="Basic and acidic residues" evidence="1">
    <location>
        <begin position="667"/>
        <end position="678"/>
    </location>
</feature>
<comment type="caution">
    <text evidence="2">The sequence shown here is derived from an EMBL/GenBank/DDBJ whole genome shotgun (WGS) entry which is preliminary data.</text>
</comment>
<evidence type="ECO:0000313" key="3">
    <source>
        <dbReference type="Proteomes" id="UP000030106"/>
    </source>
</evidence>
<dbReference type="AlphaFoldDB" id="A0A0A2VJ67"/>
<feature type="compositionally biased region" description="Acidic residues" evidence="1">
    <location>
        <begin position="519"/>
        <end position="529"/>
    </location>
</feature>
<proteinExistence type="predicted"/>
<dbReference type="OrthoDB" id="3439669at2759"/>
<gene>
    <name evidence="2" type="ORF">BBAD15_g6734</name>
</gene>
<feature type="compositionally biased region" description="Low complexity" evidence="1">
    <location>
        <begin position="26"/>
        <end position="35"/>
    </location>
</feature>
<organism evidence="2 3">
    <name type="scientific">Beauveria bassiana D1-5</name>
    <dbReference type="NCBI Taxonomy" id="1245745"/>
    <lineage>
        <taxon>Eukaryota</taxon>
        <taxon>Fungi</taxon>
        <taxon>Dikarya</taxon>
        <taxon>Ascomycota</taxon>
        <taxon>Pezizomycotina</taxon>
        <taxon>Sordariomycetes</taxon>
        <taxon>Hypocreomycetidae</taxon>
        <taxon>Hypocreales</taxon>
        <taxon>Cordycipitaceae</taxon>
        <taxon>Beauveria</taxon>
    </lineage>
</organism>
<dbReference type="STRING" id="1245745.A0A0A2VJ67"/>
<dbReference type="Proteomes" id="UP000030106">
    <property type="component" value="Unassembled WGS sequence"/>
</dbReference>
<reference evidence="2 3" key="1">
    <citation type="submission" date="2012-10" db="EMBL/GenBank/DDBJ databases">
        <title>Genome sequencing and analysis of entomopathogenic fungi Beauveria bassiana D1-5.</title>
        <authorList>
            <person name="Li Q."/>
            <person name="Wang L."/>
            <person name="Zhang Z."/>
            <person name="Wang Q."/>
            <person name="Ren J."/>
            <person name="Wang M."/>
            <person name="Xu W."/>
            <person name="Wang J."/>
            <person name="Lu Y."/>
            <person name="Du Q."/>
            <person name="Sun Z."/>
        </authorList>
    </citation>
    <scope>NUCLEOTIDE SEQUENCE [LARGE SCALE GENOMIC DNA]</scope>
    <source>
        <strain evidence="2 3">D1-5</strain>
    </source>
</reference>
<feature type="compositionally biased region" description="Basic and acidic residues" evidence="1">
    <location>
        <begin position="629"/>
        <end position="646"/>
    </location>
</feature>
<protein>
    <recommendedName>
        <fullName evidence="4">Halomucin</fullName>
    </recommendedName>
</protein>
<evidence type="ECO:0000313" key="2">
    <source>
        <dbReference type="EMBL" id="KGQ07931.1"/>
    </source>
</evidence>
<accession>A0A0A2VJ67</accession>
<dbReference type="EMBL" id="ANFO01000626">
    <property type="protein sequence ID" value="KGQ07931.1"/>
    <property type="molecule type" value="Genomic_DNA"/>
</dbReference>
<feature type="compositionally biased region" description="Acidic residues" evidence="1">
    <location>
        <begin position="425"/>
        <end position="440"/>
    </location>
</feature>
<evidence type="ECO:0008006" key="4">
    <source>
        <dbReference type="Google" id="ProtNLM"/>
    </source>
</evidence>
<feature type="region of interest" description="Disordered" evidence="1">
    <location>
        <begin position="420"/>
        <end position="741"/>
    </location>
</feature>
<feature type="compositionally biased region" description="Acidic residues" evidence="1">
    <location>
        <begin position="461"/>
        <end position="471"/>
    </location>
</feature>
<feature type="compositionally biased region" description="Basic residues" evidence="1">
    <location>
        <begin position="475"/>
        <end position="491"/>
    </location>
</feature>
<feature type="compositionally biased region" description="Acidic residues" evidence="1">
    <location>
        <begin position="679"/>
        <end position="701"/>
    </location>
</feature>
<name>A0A0A2VJ67_BEABA</name>
<feature type="region of interest" description="Disordered" evidence="1">
    <location>
        <begin position="1"/>
        <end position="37"/>
    </location>
</feature>
<evidence type="ECO:0000256" key="1">
    <source>
        <dbReference type="SAM" id="MobiDB-lite"/>
    </source>
</evidence>